<evidence type="ECO:0000313" key="2">
    <source>
        <dbReference type="EMBL" id="GBU06023.1"/>
    </source>
</evidence>
<reference evidence="2 3" key="1">
    <citation type="journal article" date="2018" name="Int. J. Syst. Evol. Microbiol.">
        <title>Draft Genome Sequence of Faecalimonas umbilicata JCM 30896T, an Acetate-Producing Bacterium Isolated from Human Feces.</title>
        <authorList>
            <person name="Sakamoto M."/>
            <person name="Ikeyama N."/>
            <person name="Yuki M."/>
            <person name="Ohkuma M."/>
        </authorList>
    </citation>
    <scope>NUCLEOTIDE SEQUENCE [LARGE SCALE GENOMIC DNA]</scope>
    <source>
        <strain evidence="2 3">EGH7</strain>
    </source>
</reference>
<feature type="transmembrane region" description="Helical" evidence="1">
    <location>
        <begin position="22"/>
        <end position="45"/>
    </location>
</feature>
<evidence type="ECO:0000256" key="1">
    <source>
        <dbReference type="SAM" id="Phobius"/>
    </source>
</evidence>
<dbReference type="EMBL" id="BHEO01000008">
    <property type="protein sequence ID" value="GBU06023.1"/>
    <property type="molecule type" value="Genomic_DNA"/>
</dbReference>
<keyword evidence="1" id="KW-1133">Transmembrane helix</keyword>
<comment type="caution">
    <text evidence="2">The sequence shown here is derived from an EMBL/GenBank/DDBJ whole genome shotgun (WGS) entry which is preliminary data.</text>
</comment>
<evidence type="ECO:0008006" key="4">
    <source>
        <dbReference type="Google" id="ProtNLM"/>
    </source>
</evidence>
<name>A0ABQ0R054_9FIRM</name>
<dbReference type="RefSeq" id="WP_155882742.1">
    <property type="nucleotide sequence ID" value="NZ_JAQERW010000003.1"/>
</dbReference>
<protein>
    <recommendedName>
        <fullName evidence="4">Flagellin-like protein</fullName>
    </recommendedName>
</protein>
<gene>
    <name evidence="2" type="ORF">FAEUMB_25640</name>
</gene>
<accession>A0ABQ0R054</accession>
<keyword evidence="1" id="KW-0812">Transmembrane</keyword>
<keyword evidence="3" id="KW-1185">Reference proteome</keyword>
<organism evidence="2 3">
    <name type="scientific">Faecalimonas umbilicata</name>
    <dbReference type="NCBI Taxonomy" id="1912855"/>
    <lineage>
        <taxon>Bacteria</taxon>
        <taxon>Bacillati</taxon>
        <taxon>Bacillota</taxon>
        <taxon>Clostridia</taxon>
        <taxon>Lachnospirales</taxon>
        <taxon>Lachnospiraceae</taxon>
        <taxon>Faecalimonas</taxon>
    </lineage>
</organism>
<sequence>MLCYDNRRKVGEKDPNGGKNMAFFAELIITVVKMVFLMAVAVLGVKAGHALRVRKEKK</sequence>
<proteinExistence type="predicted"/>
<keyword evidence="1" id="KW-0472">Membrane</keyword>
<dbReference type="Proteomes" id="UP000702954">
    <property type="component" value="Unassembled WGS sequence"/>
</dbReference>
<evidence type="ECO:0000313" key="3">
    <source>
        <dbReference type="Proteomes" id="UP000702954"/>
    </source>
</evidence>